<keyword evidence="9" id="KW-1185">Reference proteome</keyword>
<protein>
    <submittedName>
        <fullName evidence="8">Opacity protein-like surface antigen</fullName>
    </submittedName>
</protein>
<comment type="caution">
    <text evidence="8">The sequence shown here is derived from an EMBL/GenBank/DDBJ whole genome shotgun (WGS) entry which is preliminary data.</text>
</comment>
<dbReference type="Gene3D" id="2.40.160.20">
    <property type="match status" value="1"/>
</dbReference>
<dbReference type="RefSeq" id="WP_238248094.1">
    <property type="nucleotide sequence ID" value="NZ_BPQX01000015.1"/>
</dbReference>
<reference evidence="8 9" key="1">
    <citation type="submission" date="2023-07" db="EMBL/GenBank/DDBJ databases">
        <title>Genomic Encyclopedia of Type Strains, Phase IV (KMG-IV): sequencing the most valuable type-strain genomes for metagenomic binning, comparative biology and taxonomic classification.</title>
        <authorList>
            <person name="Goeker M."/>
        </authorList>
    </citation>
    <scope>NUCLEOTIDE SEQUENCE [LARGE SCALE GENOMIC DNA]</scope>
    <source>
        <strain evidence="8 9">DSM 19562</strain>
    </source>
</reference>
<comment type="subcellular location">
    <subcellularLocation>
        <location evidence="1">Cell outer membrane</location>
    </subcellularLocation>
</comment>
<evidence type="ECO:0000256" key="6">
    <source>
        <dbReference type="SAM" id="SignalP"/>
    </source>
</evidence>
<organism evidence="8 9">
    <name type="scientific">Methylobacterium persicinum</name>
    <dbReference type="NCBI Taxonomy" id="374426"/>
    <lineage>
        <taxon>Bacteria</taxon>
        <taxon>Pseudomonadati</taxon>
        <taxon>Pseudomonadota</taxon>
        <taxon>Alphaproteobacteria</taxon>
        <taxon>Hyphomicrobiales</taxon>
        <taxon>Methylobacteriaceae</taxon>
        <taxon>Methylobacterium</taxon>
    </lineage>
</organism>
<dbReference type="PANTHER" id="PTHR34001:SF3">
    <property type="entry name" value="BLL7405 PROTEIN"/>
    <property type="match status" value="1"/>
</dbReference>
<evidence type="ECO:0000256" key="5">
    <source>
        <dbReference type="ARBA" id="ARBA00038306"/>
    </source>
</evidence>
<keyword evidence="3" id="KW-0472">Membrane</keyword>
<dbReference type="InterPro" id="IPR027385">
    <property type="entry name" value="Beta-barrel_OMP"/>
</dbReference>
<feature type="chain" id="PRO_5046352696" evidence="6">
    <location>
        <begin position="20"/>
        <end position="311"/>
    </location>
</feature>
<sequence length="311" mass="33101">MRKIIVSLFALSAAGTAQAADLDYDYLRGADYDPPPAPTIDWSGVYVGAHGGYTSGAFSQHNAVQSTLASYFANRDIESQYNVSNWVSLPGSRGRGASYGAFAGYNFQIDDVVIGVEADYTHTGLTTASFYQIARNMTTTGGMLENVAFNAASKTEIEDYGTIRGRAGYAMGNFLPYVTGGLAVGQVRFTDSVAVQNYGYNATTYSANQALTTGLPQAVVNHGYTSFNQNYPQPYTTPAGGGVQTVPAAATNLVANNRTKTVGGFAVGFGLEYAITPQILLRGEYQFVKFQSFNGHEAELNTVRGGAAVKF</sequence>
<dbReference type="InterPro" id="IPR051692">
    <property type="entry name" value="OMP-like"/>
</dbReference>
<name>A0ABU0HLF9_9HYPH</name>
<keyword evidence="2 6" id="KW-0732">Signal</keyword>
<dbReference type="InterPro" id="IPR011250">
    <property type="entry name" value="OMP/PagP_B-barrel"/>
</dbReference>
<gene>
    <name evidence="8" type="ORF">QO016_001843</name>
</gene>
<evidence type="ECO:0000313" key="8">
    <source>
        <dbReference type="EMBL" id="MDQ0442349.1"/>
    </source>
</evidence>
<dbReference type="SUPFAM" id="SSF56925">
    <property type="entry name" value="OMPA-like"/>
    <property type="match status" value="1"/>
</dbReference>
<feature type="signal peptide" evidence="6">
    <location>
        <begin position="1"/>
        <end position="19"/>
    </location>
</feature>
<evidence type="ECO:0000259" key="7">
    <source>
        <dbReference type="Pfam" id="PF13505"/>
    </source>
</evidence>
<proteinExistence type="inferred from homology"/>
<feature type="domain" description="Outer membrane protein beta-barrel" evidence="7">
    <location>
        <begin position="9"/>
        <end position="311"/>
    </location>
</feature>
<dbReference type="EMBL" id="JAUSVV010000003">
    <property type="protein sequence ID" value="MDQ0442349.1"/>
    <property type="molecule type" value="Genomic_DNA"/>
</dbReference>
<evidence type="ECO:0000256" key="4">
    <source>
        <dbReference type="ARBA" id="ARBA00023237"/>
    </source>
</evidence>
<evidence type="ECO:0000256" key="3">
    <source>
        <dbReference type="ARBA" id="ARBA00023136"/>
    </source>
</evidence>
<keyword evidence="4" id="KW-0998">Cell outer membrane</keyword>
<comment type="similarity">
    <text evidence="5">Belongs to the Omp25/RopB family.</text>
</comment>
<evidence type="ECO:0000313" key="9">
    <source>
        <dbReference type="Proteomes" id="UP001236369"/>
    </source>
</evidence>
<accession>A0ABU0HLF9</accession>
<evidence type="ECO:0000256" key="1">
    <source>
        <dbReference type="ARBA" id="ARBA00004442"/>
    </source>
</evidence>
<dbReference type="Proteomes" id="UP001236369">
    <property type="component" value="Unassembled WGS sequence"/>
</dbReference>
<dbReference type="Pfam" id="PF13505">
    <property type="entry name" value="OMP_b-brl"/>
    <property type="match status" value="1"/>
</dbReference>
<evidence type="ECO:0000256" key="2">
    <source>
        <dbReference type="ARBA" id="ARBA00022729"/>
    </source>
</evidence>
<dbReference type="PANTHER" id="PTHR34001">
    <property type="entry name" value="BLL7405 PROTEIN"/>
    <property type="match status" value="1"/>
</dbReference>